<name>A0A1X0QBB1_9MICR</name>
<sequence length="160" mass="18997">MDQISSKENRKLLNDGPRFTKLKQLFKKTIDETFNPLYYDQPISNEVYNIVQSKLSAVFKNKIGEYHLEMLLNRLDMEISNKRVSYKDITDENYIKEIFESIIVDKKIGMINALDLAKKQLKSDIKELNKMRETLEKDIQKLNKENRTSEIEYENILNLE</sequence>
<dbReference type="EMBL" id="LVKB01000044">
    <property type="protein sequence ID" value="ORD97057.1"/>
    <property type="molecule type" value="Genomic_DNA"/>
</dbReference>
<comment type="caution">
    <text evidence="2">The sequence shown here is derived from an EMBL/GenBank/DDBJ whole genome shotgun (WGS) entry which is preliminary data.</text>
</comment>
<evidence type="ECO:0000256" key="1">
    <source>
        <dbReference type="SAM" id="Coils"/>
    </source>
</evidence>
<accession>A0A1X0QBB1</accession>
<dbReference type="VEuPathDB" id="MicrosporidiaDB:HERIO_1045"/>
<feature type="coiled-coil region" evidence="1">
    <location>
        <begin position="111"/>
        <end position="159"/>
    </location>
</feature>
<reference evidence="2 3" key="1">
    <citation type="journal article" date="2017" name="Environ. Microbiol.">
        <title>Decay of the glycolytic pathway and adaptation to intranuclear parasitism within Enterocytozoonidae microsporidia.</title>
        <authorList>
            <person name="Wiredu Boakye D."/>
            <person name="Jaroenlak P."/>
            <person name="Prachumwat A."/>
            <person name="Williams T.A."/>
            <person name="Bateman K.S."/>
            <person name="Itsathitphaisarn O."/>
            <person name="Sritunyalucksana K."/>
            <person name="Paszkiewicz K.H."/>
            <person name="Moore K.A."/>
            <person name="Stentiford G.D."/>
            <person name="Williams B.A."/>
        </authorList>
    </citation>
    <scope>NUCLEOTIDE SEQUENCE [LARGE SCALE GENOMIC DNA]</scope>
    <source>
        <strain evidence="2 3">GB1</strain>
    </source>
</reference>
<keyword evidence="1" id="KW-0175">Coiled coil</keyword>
<keyword evidence="3" id="KW-1185">Reference proteome</keyword>
<dbReference type="Proteomes" id="UP000192356">
    <property type="component" value="Unassembled WGS sequence"/>
</dbReference>
<protein>
    <submittedName>
        <fullName evidence="2">Uncharacterized protein</fullName>
    </submittedName>
</protein>
<proteinExistence type="predicted"/>
<evidence type="ECO:0000313" key="2">
    <source>
        <dbReference type="EMBL" id="ORD97057.1"/>
    </source>
</evidence>
<gene>
    <name evidence="2" type="ORF">HERIO_1045</name>
</gene>
<dbReference type="VEuPathDB" id="MicrosporidiaDB:A0H76_1450"/>
<dbReference type="OrthoDB" id="2194473at2759"/>
<organism evidence="2 3">
    <name type="scientific">Hepatospora eriocheir</name>
    <dbReference type="NCBI Taxonomy" id="1081669"/>
    <lineage>
        <taxon>Eukaryota</taxon>
        <taxon>Fungi</taxon>
        <taxon>Fungi incertae sedis</taxon>
        <taxon>Microsporidia</taxon>
        <taxon>Hepatosporidae</taxon>
        <taxon>Hepatospora</taxon>
    </lineage>
</organism>
<evidence type="ECO:0000313" key="3">
    <source>
        <dbReference type="Proteomes" id="UP000192356"/>
    </source>
</evidence>
<dbReference type="AlphaFoldDB" id="A0A1X0QBB1"/>